<dbReference type="RefSeq" id="WP_035192437.1">
    <property type="nucleotide sequence ID" value="NZ_CCCS020000034.1"/>
</dbReference>
<dbReference type="GO" id="GO:0047429">
    <property type="term" value="F:nucleoside triphosphate diphosphatase activity"/>
    <property type="evidence" value="ECO:0007669"/>
    <property type="project" value="InterPro"/>
</dbReference>
<evidence type="ECO:0000256" key="7">
    <source>
        <dbReference type="ARBA" id="ARBA00060749"/>
    </source>
</evidence>
<evidence type="ECO:0000256" key="1">
    <source>
        <dbReference type="ARBA" id="ARBA00004496"/>
    </source>
</evidence>
<dbReference type="CDD" id="cd00555">
    <property type="entry name" value="Maf"/>
    <property type="match status" value="1"/>
</dbReference>
<dbReference type="AlphaFoldDB" id="A0A060UNV4"/>
<feature type="site" description="Important for substrate specificity" evidence="9">
    <location>
        <position position="14"/>
    </location>
</feature>
<organism evidence="10">
    <name type="scientific">Acidithiobacillus ferrivorans</name>
    <dbReference type="NCBI Taxonomy" id="160808"/>
    <lineage>
        <taxon>Bacteria</taxon>
        <taxon>Pseudomonadati</taxon>
        <taxon>Pseudomonadota</taxon>
        <taxon>Acidithiobacillia</taxon>
        <taxon>Acidithiobacillales</taxon>
        <taxon>Acidithiobacillaceae</taxon>
        <taxon>Acidithiobacillus</taxon>
    </lineage>
</organism>
<dbReference type="NCBIfam" id="TIGR00172">
    <property type="entry name" value="maf"/>
    <property type="match status" value="1"/>
</dbReference>
<accession>A0A060UNV4</accession>
<reference evidence="11 12" key="3">
    <citation type="submission" date="2017-03" db="EMBL/GenBank/DDBJ databases">
        <authorList>
            <person name="Regsiter A."/>
            <person name="William W."/>
        </authorList>
    </citation>
    <scope>NUCLEOTIDE SEQUENCE [LARGE SCALE GENOMIC DNA]</scope>
    <source>
        <strain evidence="11">PRJEB5721</strain>
    </source>
</reference>
<dbReference type="InterPro" id="IPR003697">
    <property type="entry name" value="Maf-like"/>
</dbReference>
<comment type="caution">
    <text evidence="9">Lacks conserved residue(s) required for the propagation of feature annotation.</text>
</comment>
<feature type="site" description="Important for substrate specificity" evidence="9">
    <location>
        <position position="154"/>
    </location>
</feature>
<dbReference type="Proteomes" id="UP000193925">
    <property type="component" value="Chromosome AFERRI"/>
</dbReference>
<dbReference type="Pfam" id="PF02545">
    <property type="entry name" value="Maf"/>
    <property type="match status" value="1"/>
</dbReference>
<dbReference type="InterPro" id="IPR029001">
    <property type="entry name" value="ITPase-like_fam"/>
</dbReference>
<evidence type="ECO:0000313" key="11">
    <source>
        <dbReference type="EMBL" id="SMH64080.1"/>
    </source>
</evidence>
<evidence type="ECO:0000256" key="2">
    <source>
        <dbReference type="ARBA" id="ARBA00022490"/>
    </source>
</evidence>
<dbReference type="GO" id="GO:0009117">
    <property type="term" value="P:nucleotide metabolic process"/>
    <property type="evidence" value="ECO:0007669"/>
    <property type="project" value="UniProtKB-KW"/>
</dbReference>
<keyword evidence="12" id="KW-1185">Reference proteome</keyword>
<reference evidence="10" key="1">
    <citation type="submission" date="2014-03" db="EMBL/GenBank/DDBJ databases">
        <authorList>
            <person name="Genoscope - CEA"/>
        </authorList>
    </citation>
    <scope>NUCLEOTIDE SEQUENCE [LARGE SCALE GENOMIC DNA]</scope>
    <source>
        <strain evidence="10">CF27</strain>
    </source>
</reference>
<comment type="similarity">
    <text evidence="7 9">Belongs to the Maf family. YceF subfamily.</text>
</comment>
<sequence>MSLPELILASTSPYRQELLQRLQIPFRVEASAVDETPLPDEAPEALVCRLAEAKAQAVARRNPQAVVIGADQMAVCGTRILGKPGNAERAVEQLGWMQGQAVEFLNGIAIVAASGTEIFLVPYRIVLRALTRMEIERYVARDQPLDCAGSFRSEGLGISLVKRMEGEDPHALLGLPLIALCRVLRKLGYPLP</sequence>
<protein>
    <recommendedName>
        <fullName evidence="8 9">7-methyl-GTP pyrophosphatase</fullName>
        <shortName evidence="9">m(7)GTP pyrophosphatase</shortName>
        <ecNumber evidence="9">3.6.1.-</ecNumber>
    </recommendedName>
</protein>
<evidence type="ECO:0000256" key="6">
    <source>
        <dbReference type="ARBA" id="ARBA00053369"/>
    </source>
</evidence>
<keyword evidence="4 9" id="KW-0546">Nucleotide metabolism</keyword>
<proteinExistence type="inferred from homology"/>
<name>A0A060UNV4_9PROT</name>
<dbReference type="FunFam" id="3.90.950.10:FF:000005">
    <property type="entry name" value="7-methyl-GTP pyrophosphatase"/>
    <property type="match status" value="1"/>
</dbReference>
<dbReference type="PANTHER" id="PTHR43213:SF10">
    <property type="entry name" value="7-METHYL-GTP PYROPHOSPHATASE"/>
    <property type="match status" value="1"/>
</dbReference>
<evidence type="ECO:0000256" key="8">
    <source>
        <dbReference type="ARBA" id="ARBA00068163"/>
    </source>
</evidence>
<dbReference type="PIRSF" id="PIRSF006305">
    <property type="entry name" value="Maf"/>
    <property type="match status" value="1"/>
</dbReference>
<dbReference type="EMBL" id="CCCS020000034">
    <property type="protein sequence ID" value="CDQ10120.1"/>
    <property type="molecule type" value="Genomic_DNA"/>
</dbReference>
<gene>
    <name evidence="11" type="ORF">AFERRI_10113</name>
    <name evidence="10" type="ORF">AFERRI_40072</name>
</gene>
<reference evidence="10" key="2">
    <citation type="submission" date="2014-07" db="EMBL/GenBank/DDBJ databases">
        <title>Initial genome analysis of the psychrotolerant acidophile Acidithiobacillus ferrivorans CF27: insights into iron and sulfur oxidation pathways and into biofilm formation.</title>
        <authorList>
            <person name="Talla E."/>
            <person name="Hedrich S."/>
            <person name="Mangenot S."/>
            <person name="Ji B."/>
            <person name="Johnson D.B."/>
            <person name="Barbe V."/>
            <person name="Bonnefoy V."/>
        </authorList>
    </citation>
    <scope>NUCLEOTIDE SEQUENCE [LARGE SCALE GENOMIC DNA]</scope>
    <source>
        <strain evidence="10">CF27</strain>
    </source>
</reference>
<comment type="subcellular location">
    <subcellularLocation>
        <location evidence="1 9">Cytoplasm</location>
    </subcellularLocation>
</comment>
<dbReference type="EC" id="3.6.1.-" evidence="9"/>
<keyword evidence="2 9" id="KW-0963">Cytoplasm</keyword>
<dbReference type="SUPFAM" id="SSF52972">
    <property type="entry name" value="ITPase-like"/>
    <property type="match status" value="1"/>
</dbReference>
<dbReference type="PANTHER" id="PTHR43213">
    <property type="entry name" value="BIFUNCTIONAL DTTP/UTP PYROPHOSPHATASE/METHYLTRANSFERASE PROTEIN-RELATED"/>
    <property type="match status" value="1"/>
</dbReference>
<evidence type="ECO:0000313" key="12">
    <source>
        <dbReference type="Proteomes" id="UP000193925"/>
    </source>
</evidence>
<keyword evidence="3 9" id="KW-0378">Hydrolase</keyword>
<dbReference type="EMBL" id="LT841305">
    <property type="protein sequence ID" value="SMH64080.1"/>
    <property type="molecule type" value="Genomic_DNA"/>
</dbReference>
<comment type="function">
    <text evidence="6 9">Nucleoside triphosphate pyrophosphatase that hydrolyzes 7-methyl-GTP (m(7)GTP). May have a dual role in cell division arrest and in preventing the incorporation of modified nucleotides into cellular nucleic acids.</text>
</comment>
<evidence type="ECO:0000256" key="4">
    <source>
        <dbReference type="ARBA" id="ARBA00023080"/>
    </source>
</evidence>
<evidence type="ECO:0000256" key="5">
    <source>
        <dbReference type="ARBA" id="ARBA00050213"/>
    </source>
</evidence>
<evidence type="ECO:0000313" key="10">
    <source>
        <dbReference type="EMBL" id="CDQ10120.1"/>
    </source>
</evidence>
<comment type="cofactor">
    <cofactor evidence="9">
        <name>a divalent metal cation</name>
        <dbReference type="ChEBI" id="CHEBI:60240"/>
    </cofactor>
</comment>
<dbReference type="Gene3D" id="3.90.950.10">
    <property type="match status" value="1"/>
</dbReference>
<evidence type="ECO:0000256" key="3">
    <source>
        <dbReference type="ARBA" id="ARBA00022801"/>
    </source>
</evidence>
<dbReference type="GO" id="GO:0005737">
    <property type="term" value="C:cytoplasm"/>
    <property type="evidence" value="ECO:0007669"/>
    <property type="project" value="UniProtKB-SubCell"/>
</dbReference>
<dbReference type="HAMAP" id="MF_00528">
    <property type="entry name" value="Maf"/>
    <property type="match status" value="1"/>
</dbReference>
<comment type="catalytic activity">
    <reaction evidence="5 9">
        <text>N(7)-methyl-GTP + H2O = N(7)-methyl-GMP + diphosphate + H(+)</text>
        <dbReference type="Rhea" id="RHEA:58744"/>
        <dbReference type="ChEBI" id="CHEBI:15377"/>
        <dbReference type="ChEBI" id="CHEBI:15378"/>
        <dbReference type="ChEBI" id="CHEBI:33019"/>
        <dbReference type="ChEBI" id="CHEBI:58285"/>
        <dbReference type="ChEBI" id="CHEBI:87133"/>
    </reaction>
</comment>
<feature type="site" description="Important for substrate specificity" evidence="9">
    <location>
        <position position="72"/>
    </location>
</feature>
<feature type="active site" description="Proton acceptor" evidence="9">
    <location>
        <position position="71"/>
    </location>
</feature>
<evidence type="ECO:0000256" key="9">
    <source>
        <dbReference type="HAMAP-Rule" id="MF_00528"/>
    </source>
</evidence>